<dbReference type="RefSeq" id="WP_068273883.1">
    <property type="nucleotide sequence ID" value="NZ_LQZG01000002.1"/>
</dbReference>
<keyword evidence="1" id="KW-0472">Membrane</keyword>
<evidence type="ECO:0000313" key="3">
    <source>
        <dbReference type="Proteomes" id="UP000076976"/>
    </source>
</evidence>
<keyword evidence="1" id="KW-0812">Transmembrane</keyword>
<evidence type="ECO:0008006" key="4">
    <source>
        <dbReference type="Google" id="ProtNLM"/>
    </source>
</evidence>
<comment type="caution">
    <text evidence="2">The sequence shown here is derived from an EMBL/GenBank/DDBJ whole genome shotgun (WGS) entry which is preliminary data.</text>
</comment>
<evidence type="ECO:0000313" key="2">
    <source>
        <dbReference type="EMBL" id="OAB87973.1"/>
    </source>
</evidence>
<organism evidence="2 3">
    <name type="scientific">Janibacter melonis</name>
    <dbReference type="NCBI Taxonomy" id="262209"/>
    <lineage>
        <taxon>Bacteria</taxon>
        <taxon>Bacillati</taxon>
        <taxon>Actinomycetota</taxon>
        <taxon>Actinomycetes</taxon>
        <taxon>Micrococcales</taxon>
        <taxon>Intrasporangiaceae</taxon>
        <taxon>Janibacter</taxon>
    </lineage>
</organism>
<accession>A0A176QE84</accession>
<dbReference type="Proteomes" id="UP000076976">
    <property type="component" value="Unassembled WGS sequence"/>
</dbReference>
<keyword evidence="1" id="KW-1133">Transmembrane helix</keyword>
<protein>
    <recommendedName>
        <fullName evidence="4">DUF3137 domain-containing protein</fullName>
    </recommendedName>
</protein>
<evidence type="ECO:0000256" key="1">
    <source>
        <dbReference type="SAM" id="Phobius"/>
    </source>
</evidence>
<dbReference type="EMBL" id="LQZG01000002">
    <property type="protein sequence ID" value="OAB87973.1"/>
    <property type="molecule type" value="Genomic_DNA"/>
</dbReference>
<keyword evidence="3" id="KW-1185">Reference proteome</keyword>
<dbReference type="AlphaFoldDB" id="A0A176QE84"/>
<feature type="transmembrane region" description="Helical" evidence="1">
    <location>
        <begin position="6"/>
        <end position="29"/>
    </location>
</feature>
<name>A0A176QE84_9MICO</name>
<gene>
    <name evidence="2" type="ORF">AWH69_08150</name>
</gene>
<proteinExistence type="predicted"/>
<sequence length="234" mass="25866">MNESVVAVVFGSCCLLLVVGGVAIVVSAVRRQRRGSQHAQQQGWERVPDGTDVVAGWQDWPFTEAIREGGRTNDVLTGVHGGVRFMSLRWSQLESGRGDGGGDSETYNVVAVATRHRYPRLSVVRGRHYHGVPEGRFETGDARFDRRFDTFGDAAFGADLLTEPVRAAIDEHGHALVFQPGWITRVTPWTFYSGEERMIDELEALLAPLRLVPPQVWSTHGGPPDFLTSFRHSG</sequence>
<reference evidence="2 3" key="1">
    <citation type="submission" date="2016-01" db="EMBL/GenBank/DDBJ databases">
        <title>Janibacter melonis strain CD11_4 genome sequencing and assembly.</title>
        <authorList>
            <person name="Nair G.R."/>
            <person name="Kaur G."/>
            <person name="Chander A.M."/>
            <person name="Mayilraj S."/>
        </authorList>
    </citation>
    <scope>NUCLEOTIDE SEQUENCE [LARGE SCALE GENOMIC DNA]</scope>
    <source>
        <strain evidence="2 3">CD11-4</strain>
    </source>
</reference>